<feature type="region of interest" description="Disordered" evidence="3">
    <location>
        <begin position="386"/>
        <end position="413"/>
    </location>
</feature>
<evidence type="ECO:0000313" key="5">
    <source>
        <dbReference type="EMBL" id="KAH3785601.1"/>
    </source>
</evidence>
<feature type="region of interest" description="Disordered" evidence="3">
    <location>
        <begin position="503"/>
        <end position="579"/>
    </location>
</feature>
<evidence type="ECO:0000313" key="6">
    <source>
        <dbReference type="Proteomes" id="UP000828390"/>
    </source>
</evidence>
<keyword evidence="4" id="KW-0812">Transmembrane</keyword>
<dbReference type="Proteomes" id="UP000828390">
    <property type="component" value="Unassembled WGS sequence"/>
</dbReference>
<feature type="region of interest" description="Disordered" evidence="3">
    <location>
        <begin position="1"/>
        <end position="24"/>
    </location>
</feature>
<evidence type="ECO:0000256" key="3">
    <source>
        <dbReference type="SAM" id="MobiDB-lite"/>
    </source>
</evidence>
<dbReference type="Gene3D" id="1.20.1070.10">
    <property type="entry name" value="Rhodopsin 7-helix transmembrane proteins"/>
    <property type="match status" value="1"/>
</dbReference>
<proteinExistence type="inferred from homology"/>
<dbReference type="PANTHER" id="PTHR45930:SF4">
    <property type="entry name" value="ADHESION G PROTEIN-COUPLED RECEPTOR A3"/>
    <property type="match status" value="1"/>
</dbReference>
<feature type="compositionally biased region" description="Basic and acidic residues" evidence="3">
    <location>
        <begin position="230"/>
        <end position="241"/>
    </location>
</feature>
<evidence type="ECO:0000256" key="1">
    <source>
        <dbReference type="ARBA" id="ARBA00007343"/>
    </source>
</evidence>
<feature type="compositionally biased region" description="Polar residues" evidence="3">
    <location>
        <begin position="344"/>
        <end position="364"/>
    </location>
</feature>
<comment type="caution">
    <text evidence="5">The sequence shown here is derived from an EMBL/GenBank/DDBJ whole genome shotgun (WGS) entry which is preliminary data.</text>
</comment>
<dbReference type="PANTHER" id="PTHR45930">
    <property type="entry name" value="G-PROTEIN COUPLED RECEPTOR 124-LIKE PROTEIN"/>
    <property type="match status" value="1"/>
</dbReference>
<keyword evidence="4" id="KW-1133">Transmembrane helix</keyword>
<gene>
    <name evidence="5" type="ORF">DPMN_163694</name>
</gene>
<evidence type="ECO:0000256" key="4">
    <source>
        <dbReference type="SAM" id="Phobius"/>
    </source>
</evidence>
<dbReference type="EMBL" id="JAIWYP010000008">
    <property type="protein sequence ID" value="KAH3785601.1"/>
    <property type="molecule type" value="Genomic_DNA"/>
</dbReference>
<feature type="transmembrane region" description="Helical" evidence="4">
    <location>
        <begin position="71"/>
        <end position="93"/>
    </location>
</feature>
<feature type="compositionally biased region" description="Acidic residues" evidence="3">
    <location>
        <begin position="658"/>
        <end position="668"/>
    </location>
</feature>
<keyword evidence="2" id="KW-0675">Receptor</keyword>
<organism evidence="5 6">
    <name type="scientific">Dreissena polymorpha</name>
    <name type="common">Zebra mussel</name>
    <name type="synonym">Mytilus polymorpha</name>
    <dbReference type="NCBI Taxonomy" id="45954"/>
    <lineage>
        <taxon>Eukaryota</taxon>
        <taxon>Metazoa</taxon>
        <taxon>Spiralia</taxon>
        <taxon>Lophotrochozoa</taxon>
        <taxon>Mollusca</taxon>
        <taxon>Bivalvia</taxon>
        <taxon>Autobranchia</taxon>
        <taxon>Heteroconchia</taxon>
        <taxon>Euheterodonta</taxon>
        <taxon>Imparidentia</taxon>
        <taxon>Neoheterodontei</taxon>
        <taxon>Myida</taxon>
        <taxon>Dreissenoidea</taxon>
        <taxon>Dreissenidae</taxon>
        <taxon>Dreissena</taxon>
    </lineage>
</organism>
<reference evidence="5" key="2">
    <citation type="submission" date="2020-11" db="EMBL/GenBank/DDBJ databases">
        <authorList>
            <person name="McCartney M.A."/>
            <person name="Auch B."/>
            <person name="Kono T."/>
            <person name="Mallez S."/>
            <person name="Becker A."/>
            <person name="Gohl D.M."/>
            <person name="Silverstein K.A.T."/>
            <person name="Koren S."/>
            <person name="Bechman K.B."/>
            <person name="Herman A."/>
            <person name="Abrahante J.E."/>
            <person name="Garbe J."/>
        </authorList>
    </citation>
    <scope>NUCLEOTIDE SEQUENCE</scope>
    <source>
        <strain evidence="5">Duluth1</strain>
        <tissue evidence="5">Whole animal</tissue>
    </source>
</reference>
<accession>A0A9D4IRK5</accession>
<feature type="compositionally biased region" description="Basic residues" evidence="3">
    <location>
        <begin position="556"/>
        <end position="570"/>
    </location>
</feature>
<protein>
    <submittedName>
        <fullName evidence="5">Uncharacterized protein</fullName>
    </submittedName>
</protein>
<dbReference type="InterPro" id="IPR051963">
    <property type="entry name" value="Adhesion_GPCR_A"/>
</dbReference>
<keyword evidence="6" id="KW-1185">Reference proteome</keyword>
<feature type="transmembrane region" description="Helical" evidence="4">
    <location>
        <begin position="39"/>
        <end position="59"/>
    </location>
</feature>
<reference evidence="5" key="1">
    <citation type="journal article" date="2019" name="bioRxiv">
        <title>The Genome of the Zebra Mussel, Dreissena polymorpha: A Resource for Invasive Species Research.</title>
        <authorList>
            <person name="McCartney M.A."/>
            <person name="Auch B."/>
            <person name="Kono T."/>
            <person name="Mallez S."/>
            <person name="Zhang Y."/>
            <person name="Obille A."/>
            <person name="Becker A."/>
            <person name="Abrahante J.E."/>
            <person name="Garbe J."/>
            <person name="Badalamenti J.P."/>
            <person name="Herman A."/>
            <person name="Mangelson H."/>
            <person name="Liachko I."/>
            <person name="Sullivan S."/>
            <person name="Sone E.D."/>
            <person name="Koren S."/>
            <person name="Silverstein K.A.T."/>
            <person name="Beckman K.B."/>
            <person name="Gohl D.M."/>
        </authorList>
    </citation>
    <scope>NUCLEOTIDE SEQUENCE</scope>
    <source>
        <strain evidence="5">Duluth1</strain>
        <tissue evidence="5">Whole animal</tissue>
    </source>
</reference>
<evidence type="ECO:0000256" key="2">
    <source>
        <dbReference type="ARBA" id="ARBA00023170"/>
    </source>
</evidence>
<feature type="region of interest" description="Disordered" evidence="3">
    <location>
        <begin position="446"/>
        <end position="468"/>
    </location>
</feature>
<feature type="region of interest" description="Disordered" evidence="3">
    <location>
        <begin position="642"/>
        <end position="669"/>
    </location>
</feature>
<feature type="compositionally biased region" description="Low complexity" evidence="3">
    <location>
        <begin position="448"/>
        <end position="461"/>
    </location>
</feature>
<feature type="region of interest" description="Disordered" evidence="3">
    <location>
        <begin position="228"/>
        <end position="292"/>
    </location>
</feature>
<dbReference type="GO" id="GO:0007166">
    <property type="term" value="P:cell surface receptor signaling pathway"/>
    <property type="evidence" value="ECO:0007669"/>
    <property type="project" value="TreeGrafter"/>
</dbReference>
<dbReference type="AlphaFoldDB" id="A0A9D4IRK5"/>
<comment type="similarity">
    <text evidence="1">Belongs to the G-protein coupled receptor 2 family. Adhesion G-protein coupled receptor (ADGR) subfamily.</text>
</comment>
<feature type="compositionally biased region" description="Low complexity" evidence="3">
    <location>
        <begin position="324"/>
        <end position="336"/>
    </location>
</feature>
<feature type="region of interest" description="Disordered" evidence="3">
    <location>
        <begin position="307"/>
        <end position="373"/>
    </location>
</feature>
<feature type="compositionally biased region" description="Polar residues" evidence="3">
    <location>
        <begin position="528"/>
        <end position="544"/>
    </location>
</feature>
<keyword evidence="4" id="KW-0472">Membrane</keyword>
<name>A0A9D4IRK5_DREPO</name>
<sequence length="689" mass="76344">MTGNTDQIETQSIDSEMSTKSSVTSNMDCERRPITQLRALALCLILFIFTWMFGAITVAKPFTALPYQDIMFSYLYGIFCAILGLFMLIYFCLTRKDSRLSWKRFFMCEQQAVLNAAPVNVNTELMPNGHINMGSVSDISKVTSAVVSNHVMTHIIKSDDELSSIHLVPSKPTSAVDGSTHNNSINEASAASFYNPKQNGVAKKFWEKKNKHNSKLLSKEMTKSLNINHSDSDFSSSEHPRAVGLGYNSDHGNPGQQRADMDSQVYTNGGESDCASALSPTDPQPPPSYNSVMTHLSATAQPLDMFSEASYHGGNPNMHHSRTHSSSSLGNRNHSSAFSVVPPRNNTLPKQGITGRQPSHSMPSSPEREIQENTVSVLSSVARLGDFDGSSQVSSNYSHERMRSPRPGDPQVISGYCSPALQGSFYKQYGPIDGQPAVTMAAQQNQTNRNRVNSGGNSSDSSSRHRKQMENNFIQQVEQRIPQVGLVGSLKPVNHLNVNGVNHVVHKPPISPVSDSDNNGDRTVFPDSDSQVNYNKPQKQTSRSIDSDHNSEPASKSHKNGGSRVSRKNLKQGMTKQRSLDWDEQFADSKSQSHSVPYAYVNHNYTERVLQKLTDMALSEHIDPKSKAFWVPRSSRSYNQLVQKEKARLCEDSSNTSSDDDDDDDDSLDNIWVLQKEKRAKKNKKETSV</sequence>
<dbReference type="GO" id="GO:0005886">
    <property type="term" value="C:plasma membrane"/>
    <property type="evidence" value="ECO:0007669"/>
    <property type="project" value="TreeGrafter"/>
</dbReference>